<dbReference type="PROSITE" id="PS50102">
    <property type="entry name" value="RRM"/>
    <property type="match status" value="2"/>
</dbReference>
<dbReference type="GO" id="GO:0003723">
    <property type="term" value="F:RNA binding"/>
    <property type="evidence" value="ECO:0007669"/>
    <property type="project" value="UniProtKB-UniRule"/>
</dbReference>
<protein>
    <recommendedName>
        <fullName evidence="4">RRM domain-containing protein</fullName>
    </recommendedName>
</protein>
<evidence type="ECO:0000313" key="6">
    <source>
        <dbReference type="Proteomes" id="UP001154078"/>
    </source>
</evidence>
<reference evidence="5" key="1">
    <citation type="submission" date="2021-12" db="EMBL/GenBank/DDBJ databases">
        <authorList>
            <person name="King R."/>
        </authorList>
    </citation>
    <scope>NUCLEOTIDE SEQUENCE</scope>
</reference>
<evidence type="ECO:0000256" key="3">
    <source>
        <dbReference type="SAM" id="MobiDB-lite"/>
    </source>
</evidence>
<organism evidence="5 6">
    <name type="scientific">Brassicogethes aeneus</name>
    <name type="common">Rape pollen beetle</name>
    <name type="synonym">Meligethes aeneus</name>
    <dbReference type="NCBI Taxonomy" id="1431903"/>
    <lineage>
        <taxon>Eukaryota</taxon>
        <taxon>Metazoa</taxon>
        <taxon>Ecdysozoa</taxon>
        <taxon>Arthropoda</taxon>
        <taxon>Hexapoda</taxon>
        <taxon>Insecta</taxon>
        <taxon>Pterygota</taxon>
        <taxon>Neoptera</taxon>
        <taxon>Endopterygota</taxon>
        <taxon>Coleoptera</taxon>
        <taxon>Polyphaga</taxon>
        <taxon>Cucujiformia</taxon>
        <taxon>Nitidulidae</taxon>
        <taxon>Meligethinae</taxon>
        <taxon>Brassicogethes</taxon>
    </lineage>
</organism>
<proteinExistence type="predicted"/>
<evidence type="ECO:0000256" key="2">
    <source>
        <dbReference type="PROSITE-ProRule" id="PRU00176"/>
    </source>
</evidence>
<dbReference type="SMART" id="SM00360">
    <property type="entry name" value="RRM"/>
    <property type="match status" value="3"/>
</dbReference>
<dbReference type="InterPro" id="IPR035979">
    <property type="entry name" value="RBD_domain_sf"/>
</dbReference>
<dbReference type="InterPro" id="IPR000504">
    <property type="entry name" value="RRM_dom"/>
</dbReference>
<dbReference type="InterPro" id="IPR012677">
    <property type="entry name" value="Nucleotide-bd_a/b_plait_sf"/>
</dbReference>
<evidence type="ECO:0000256" key="1">
    <source>
        <dbReference type="ARBA" id="ARBA00022884"/>
    </source>
</evidence>
<keyword evidence="1 2" id="KW-0694">RNA-binding</keyword>
<name>A0A9P0AMY9_BRAAE</name>
<dbReference type="Gene3D" id="3.30.70.330">
    <property type="match status" value="3"/>
</dbReference>
<sequence length="464" mass="54793">MSEEYFVEKIPYQVVLFSKAKTRKEFPEDHSELYVRDVPTDATVWELFQFFQIAGRIYEIRLMMNADYESNRQFAYVSFFTKDEAANAIQRLNDEMFRKNEGCLDIKLSFNNRRIFLGNIATQKSKDQVWKELERLGNKNIIDVIMYRSYGNRTVNRGFVFVEFKTHEQAARFRAKNSTGLQLFGREAIVDWSIPYPEPNDEIMQKVNKIFLRNLNVLQTNEELKSLVSNFISCDVIEKVYKFKDYAFVHCTSREIAECLYRQLQEYYKNTPVEVSWAKPPNEYTTAEYRQKKVNQNEKMKPYKSATSRSSSDEEASTSRLGDSPNNFQIPPDNVAFYQYVFGNISPQFFKPEETKGERRFSGKFSPEMRVPLFSQVVRGRPSNATRVPFQELNVDVQRGNTASNVVKPANVCQQLFDENKENEFIRHFEALKAQDENQDQCNFEESRFMRHYRQETENLYKNF</sequence>
<feature type="region of interest" description="Disordered" evidence="3">
    <location>
        <begin position="288"/>
        <end position="328"/>
    </location>
</feature>
<keyword evidence="6" id="KW-1185">Reference proteome</keyword>
<dbReference type="PANTHER" id="PTHR21245">
    <property type="entry name" value="HETEROGENEOUS NUCLEAR RIBONUCLEOPROTEIN"/>
    <property type="match status" value="1"/>
</dbReference>
<accession>A0A9P0AMY9</accession>
<evidence type="ECO:0000313" key="5">
    <source>
        <dbReference type="EMBL" id="CAH0545890.1"/>
    </source>
</evidence>
<dbReference type="EMBL" id="OV121132">
    <property type="protein sequence ID" value="CAH0545890.1"/>
    <property type="molecule type" value="Genomic_DNA"/>
</dbReference>
<evidence type="ECO:0000259" key="4">
    <source>
        <dbReference type="PROSITE" id="PS50102"/>
    </source>
</evidence>
<gene>
    <name evidence="5" type="ORF">MELIAE_LOCUS173</name>
</gene>
<dbReference type="Proteomes" id="UP001154078">
    <property type="component" value="Chromosome 1"/>
</dbReference>
<feature type="domain" description="RRM" evidence="4">
    <location>
        <begin position="31"/>
        <end position="113"/>
    </location>
</feature>
<feature type="domain" description="RRM" evidence="4">
    <location>
        <begin position="113"/>
        <end position="195"/>
    </location>
</feature>
<dbReference type="AlphaFoldDB" id="A0A9P0AMY9"/>
<dbReference type="OrthoDB" id="3800936at2759"/>
<dbReference type="SUPFAM" id="SSF54928">
    <property type="entry name" value="RNA-binding domain, RBD"/>
    <property type="match status" value="2"/>
</dbReference>
<feature type="compositionally biased region" description="Basic and acidic residues" evidence="3">
    <location>
        <begin position="289"/>
        <end position="301"/>
    </location>
</feature>
<dbReference type="Pfam" id="PF00076">
    <property type="entry name" value="RRM_1"/>
    <property type="match status" value="2"/>
</dbReference>